<name>A0A183LM76_9TREM</name>
<organism evidence="1 2">
    <name type="scientific">Schistosoma margrebowiei</name>
    <dbReference type="NCBI Taxonomy" id="48269"/>
    <lineage>
        <taxon>Eukaryota</taxon>
        <taxon>Metazoa</taxon>
        <taxon>Spiralia</taxon>
        <taxon>Lophotrochozoa</taxon>
        <taxon>Platyhelminthes</taxon>
        <taxon>Trematoda</taxon>
        <taxon>Digenea</taxon>
        <taxon>Strigeidida</taxon>
        <taxon>Schistosomatoidea</taxon>
        <taxon>Schistosomatidae</taxon>
        <taxon>Schistosoma</taxon>
    </lineage>
</organism>
<sequence length="112" mass="13055">MCSRKKHHDKEWISIETLDKIKEMKNEKTVINNSRTRTEEIEAQAEYIEANEQTKKSIKAKKQKCVGDLTTTAVKAAREGNMKRIYDPTKKLAQGKKQDSQIKHRENQPNRT</sequence>
<gene>
    <name evidence="1" type="ORF">SMRZ_LOCUS4901</name>
</gene>
<accession>A0A183LM76</accession>
<dbReference type="EMBL" id="UZAI01001606">
    <property type="protein sequence ID" value="VDO63643.1"/>
    <property type="molecule type" value="Genomic_DNA"/>
</dbReference>
<evidence type="ECO:0000313" key="2">
    <source>
        <dbReference type="Proteomes" id="UP000277204"/>
    </source>
</evidence>
<protein>
    <submittedName>
        <fullName evidence="1">Uncharacterized protein</fullName>
    </submittedName>
</protein>
<keyword evidence="2" id="KW-1185">Reference proteome</keyword>
<dbReference type="Proteomes" id="UP000277204">
    <property type="component" value="Unassembled WGS sequence"/>
</dbReference>
<proteinExistence type="predicted"/>
<dbReference type="AlphaFoldDB" id="A0A183LM76"/>
<reference evidence="1 2" key="1">
    <citation type="submission" date="2018-11" db="EMBL/GenBank/DDBJ databases">
        <authorList>
            <consortium name="Pathogen Informatics"/>
        </authorList>
    </citation>
    <scope>NUCLEOTIDE SEQUENCE [LARGE SCALE GENOMIC DNA]</scope>
    <source>
        <strain evidence="1 2">Zambia</strain>
    </source>
</reference>
<evidence type="ECO:0000313" key="1">
    <source>
        <dbReference type="EMBL" id="VDO63643.1"/>
    </source>
</evidence>
<dbReference type="STRING" id="48269.A0A183LM76"/>